<dbReference type="InterPro" id="IPR027417">
    <property type="entry name" value="P-loop_NTPase"/>
</dbReference>
<evidence type="ECO:0000256" key="1">
    <source>
        <dbReference type="SAM" id="Phobius"/>
    </source>
</evidence>
<comment type="caution">
    <text evidence="2">The sequence shown here is derived from an EMBL/GenBank/DDBJ whole genome shotgun (WGS) entry which is preliminary data.</text>
</comment>
<dbReference type="Proteomes" id="UP001497392">
    <property type="component" value="Unassembled WGS sequence"/>
</dbReference>
<sequence length="465" mass="52785">MASQRRPFRAAKGGAAFREWHEIIVLAAIFGVAVLLVSTFALYSISDRRISGSLRGLQAWTPPQPGWHAGQHLWAGNTRVVGQVTPRAAQGVIETPADSSGLQQAIQYMKQEVDDAQRIAQMMEALAGETRQVLNTVKPKVTKFCMLSERNTGSNWVSALLKVNFELDYTTSACPHKHDLGLSVPNEFMVLPPDTMVVAVFRNALDWTASMFRHPWHATNHCNTTFPEFMEREWSPGRLAGRPNWLHAAPWCPKYDTKNSTQPTIYERLGDETYAQNVLELRQWKALRALEICQTRQQSICVRHEDVVDNTTTWLVDFQEQFGLATKPGFPIEVVDYKGVQGIKKYIPYSEYNTMRFGDGKSLYWHEATMKHLRRHLDMPLETSLGYFYNDIFNRWLLSEEEAKVLNMPNAIHWGYEDKNLTGTDLIRQDDGTNELIEGGPALQQGGQGSTQELYHGRAVEILEA</sequence>
<accession>A0ABP1FYR3</accession>
<keyword evidence="3" id="KW-1185">Reference proteome</keyword>
<keyword evidence="1" id="KW-0812">Transmembrane</keyword>
<reference evidence="2 3" key="1">
    <citation type="submission" date="2024-06" db="EMBL/GenBank/DDBJ databases">
        <authorList>
            <person name="Kraege A."/>
            <person name="Thomma B."/>
        </authorList>
    </citation>
    <scope>NUCLEOTIDE SEQUENCE [LARGE SCALE GENOMIC DNA]</scope>
</reference>
<name>A0ABP1FYR3_9CHLO</name>
<protein>
    <submittedName>
        <fullName evidence="2">G6767 protein</fullName>
    </submittedName>
</protein>
<gene>
    <name evidence="2" type="primary">g6767</name>
    <name evidence="2" type="ORF">VP750_LOCUS5793</name>
</gene>
<keyword evidence="1" id="KW-1133">Transmembrane helix</keyword>
<proteinExistence type="predicted"/>
<feature type="transmembrane region" description="Helical" evidence="1">
    <location>
        <begin position="23"/>
        <end position="45"/>
    </location>
</feature>
<dbReference type="SUPFAM" id="SSF52540">
    <property type="entry name" value="P-loop containing nucleoside triphosphate hydrolases"/>
    <property type="match status" value="1"/>
</dbReference>
<keyword evidence="1" id="KW-0472">Membrane</keyword>
<organism evidence="2 3">
    <name type="scientific">Coccomyxa viridis</name>
    <dbReference type="NCBI Taxonomy" id="1274662"/>
    <lineage>
        <taxon>Eukaryota</taxon>
        <taxon>Viridiplantae</taxon>
        <taxon>Chlorophyta</taxon>
        <taxon>core chlorophytes</taxon>
        <taxon>Trebouxiophyceae</taxon>
        <taxon>Trebouxiophyceae incertae sedis</taxon>
        <taxon>Coccomyxaceae</taxon>
        <taxon>Coccomyxa</taxon>
    </lineage>
</organism>
<evidence type="ECO:0000313" key="3">
    <source>
        <dbReference type="Proteomes" id="UP001497392"/>
    </source>
</evidence>
<dbReference type="EMBL" id="CAXHTA020000010">
    <property type="protein sequence ID" value="CAL5224134.1"/>
    <property type="molecule type" value="Genomic_DNA"/>
</dbReference>
<evidence type="ECO:0000313" key="2">
    <source>
        <dbReference type="EMBL" id="CAL5224134.1"/>
    </source>
</evidence>